<dbReference type="AlphaFoldDB" id="A0AAX4J4G4"/>
<evidence type="ECO:0008006" key="3">
    <source>
        <dbReference type="Google" id="ProtNLM"/>
    </source>
</evidence>
<dbReference type="RefSeq" id="XP_062787582.1">
    <property type="nucleotide sequence ID" value="XM_062931531.1"/>
</dbReference>
<proteinExistence type="predicted"/>
<dbReference type="GeneID" id="87951875"/>
<reference evidence="2" key="1">
    <citation type="journal article" date="2023" name="bioRxiv">
        <title>Complete genome of the Medicago anthracnose fungus, Colletotrichum destructivum, reveals a mini-chromosome-like region within a core chromosome.</title>
        <authorList>
            <person name="Lapalu N."/>
            <person name="Simon A."/>
            <person name="Lu A."/>
            <person name="Plaumann P.-L."/>
            <person name="Amselem J."/>
            <person name="Pigne S."/>
            <person name="Auger A."/>
            <person name="Koch C."/>
            <person name="Dallery J.-F."/>
            <person name="O'Connell R.J."/>
        </authorList>
    </citation>
    <scope>NUCLEOTIDE SEQUENCE [LARGE SCALE GENOMIC DNA]</scope>
    <source>
        <strain evidence="2">CBS 520.97</strain>
    </source>
</reference>
<evidence type="ECO:0000313" key="2">
    <source>
        <dbReference type="Proteomes" id="UP001322277"/>
    </source>
</evidence>
<evidence type="ECO:0000313" key="1">
    <source>
        <dbReference type="EMBL" id="WQF90361.1"/>
    </source>
</evidence>
<dbReference type="Proteomes" id="UP001322277">
    <property type="component" value="Chromosome 11"/>
</dbReference>
<dbReference type="EMBL" id="CP137315">
    <property type="protein sequence ID" value="WQF90361.1"/>
    <property type="molecule type" value="Genomic_DNA"/>
</dbReference>
<dbReference type="KEGG" id="cdet:87951875"/>
<accession>A0AAX4J4G4</accession>
<gene>
    <name evidence="1" type="ORF">CDEST_15375</name>
</gene>
<protein>
    <recommendedName>
        <fullName evidence="3">BTB domain-containing protein</fullName>
    </recommendedName>
</protein>
<keyword evidence="2" id="KW-1185">Reference proteome</keyword>
<sequence>MGNDFFHKIDPEGDVLLILHTPCAPFAVWDVSEETSIQDLNAWFALPTQGSIFQDQFDTDIPSEVEAPEPVPVWDGEPLAVEMPPSEECEAKKDSCGDEPHKAPNTDTSSVRFLLSSRHLILASRYFNTKLKGPWVEASVSGADGRRHIEASDWDDQAFLLFMRVLHGLNNEVPRKVSLEMLAKIAVLVDYYDCCEAVDLAAHIWIDSLKGSLPLGCNRDLILWILISRVFHQPDIFLSVTKTAIQESRAPLPTLELPISVGVISRYSLVTHGAKM</sequence>
<organism evidence="1 2">
    <name type="scientific">Colletotrichum destructivum</name>
    <dbReference type="NCBI Taxonomy" id="34406"/>
    <lineage>
        <taxon>Eukaryota</taxon>
        <taxon>Fungi</taxon>
        <taxon>Dikarya</taxon>
        <taxon>Ascomycota</taxon>
        <taxon>Pezizomycotina</taxon>
        <taxon>Sordariomycetes</taxon>
        <taxon>Hypocreomycetidae</taxon>
        <taxon>Glomerellales</taxon>
        <taxon>Glomerellaceae</taxon>
        <taxon>Colletotrichum</taxon>
        <taxon>Colletotrichum destructivum species complex</taxon>
    </lineage>
</organism>
<name>A0AAX4J4G4_9PEZI</name>